<organism evidence="1 2">
    <name type="scientific">Noviherbaspirillum pedocola</name>
    <dbReference type="NCBI Taxonomy" id="2801341"/>
    <lineage>
        <taxon>Bacteria</taxon>
        <taxon>Pseudomonadati</taxon>
        <taxon>Pseudomonadota</taxon>
        <taxon>Betaproteobacteria</taxon>
        <taxon>Burkholderiales</taxon>
        <taxon>Oxalobacteraceae</taxon>
        <taxon>Noviherbaspirillum</taxon>
    </lineage>
</organism>
<accession>A0A934W2P7</accession>
<dbReference type="Proteomes" id="UP000622890">
    <property type="component" value="Unassembled WGS sequence"/>
</dbReference>
<reference evidence="1" key="1">
    <citation type="submission" date="2021-01" db="EMBL/GenBank/DDBJ databases">
        <title>Genome sequence of strain Noviherbaspirillum sp. DKR-6.</title>
        <authorList>
            <person name="Chaudhary D.K."/>
        </authorList>
    </citation>
    <scope>NUCLEOTIDE SEQUENCE</scope>
    <source>
        <strain evidence="1">DKR-6</strain>
    </source>
</reference>
<gene>
    <name evidence="1" type="ORF">JJB74_18180</name>
</gene>
<comment type="caution">
    <text evidence="1">The sequence shown here is derived from an EMBL/GenBank/DDBJ whole genome shotgun (WGS) entry which is preliminary data.</text>
</comment>
<sequence>MDTHDGVITLVQEHRFHLTGEDGSHRLFILAHNAPLEWRDLESFERSGSHVRVRYDAAPGMIARTAHDVVEIEQLHQGNPA</sequence>
<name>A0A934W2P7_9BURK</name>
<evidence type="ECO:0000313" key="2">
    <source>
        <dbReference type="Proteomes" id="UP000622890"/>
    </source>
</evidence>
<dbReference type="EMBL" id="JAEPBG010000008">
    <property type="protein sequence ID" value="MBK4736556.1"/>
    <property type="molecule type" value="Genomic_DNA"/>
</dbReference>
<evidence type="ECO:0000313" key="1">
    <source>
        <dbReference type="EMBL" id="MBK4736556.1"/>
    </source>
</evidence>
<keyword evidence="2" id="KW-1185">Reference proteome</keyword>
<protein>
    <submittedName>
        <fullName evidence="1">Uncharacterized protein</fullName>
    </submittedName>
</protein>
<dbReference type="RefSeq" id="WP_200594122.1">
    <property type="nucleotide sequence ID" value="NZ_JAEPBG010000008.1"/>
</dbReference>
<dbReference type="AlphaFoldDB" id="A0A934W2P7"/>
<proteinExistence type="predicted"/>